<keyword evidence="2 3" id="KW-0040">ANK repeat</keyword>
<reference evidence="4 5" key="1">
    <citation type="journal article" date="2015" name="PLoS Pathog.">
        <title>Leptomonas seymouri: Adaptations to the Dixenous Life Cycle Analyzed by Genome Sequencing, Transcriptome Profiling and Co-infection with Leishmania donovani.</title>
        <authorList>
            <person name="Kraeva N."/>
            <person name="Butenko A."/>
            <person name="Hlavacova J."/>
            <person name="Kostygov A."/>
            <person name="Myskova J."/>
            <person name="Grybchuk D."/>
            <person name="Lestinova T."/>
            <person name="Votypka J."/>
            <person name="Volf P."/>
            <person name="Opperdoes F."/>
            <person name="Flegontov P."/>
            <person name="Lukes J."/>
            <person name="Yurchenko V."/>
        </authorList>
    </citation>
    <scope>NUCLEOTIDE SEQUENCE [LARGE SCALE GENOMIC DNA]</scope>
    <source>
        <strain evidence="4 5">ATCC 30220</strain>
    </source>
</reference>
<comment type="caution">
    <text evidence="4">The sequence shown here is derived from an EMBL/GenBank/DDBJ whole genome shotgun (WGS) entry which is preliminary data.</text>
</comment>
<dbReference type="PANTHER" id="PTHR24173">
    <property type="entry name" value="ANKYRIN REPEAT CONTAINING"/>
    <property type="match status" value="1"/>
</dbReference>
<dbReference type="VEuPathDB" id="TriTrypDB:Lsey_0041_0290"/>
<keyword evidence="5" id="KW-1185">Reference proteome</keyword>
<evidence type="ECO:0000313" key="5">
    <source>
        <dbReference type="Proteomes" id="UP000038009"/>
    </source>
</evidence>
<dbReference type="Proteomes" id="UP000038009">
    <property type="component" value="Unassembled WGS sequence"/>
</dbReference>
<organism evidence="4 5">
    <name type="scientific">Leptomonas seymouri</name>
    <dbReference type="NCBI Taxonomy" id="5684"/>
    <lineage>
        <taxon>Eukaryota</taxon>
        <taxon>Discoba</taxon>
        <taxon>Euglenozoa</taxon>
        <taxon>Kinetoplastea</taxon>
        <taxon>Metakinetoplastina</taxon>
        <taxon>Trypanosomatida</taxon>
        <taxon>Trypanosomatidae</taxon>
        <taxon>Leishmaniinae</taxon>
        <taxon>Leptomonas</taxon>
    </lineage>
</organism>
<dbReference type="EMBL" id="LJSK01000041">
    <property type="protein sequence ID" value="KPI88769.1"/>
    <property type="molecule type" value="Genomic_DNA"/>
</dbReference>
<dbReference type="Gene3D" id="1.25.40.20">
    <property type="entry name" value="Ankyrin repeat-containing domain"/>
    <property type="match status" value="1"/>
</dbReference>
<dbReference type="OMA" id="DCGVISL"/>
<evidence type="ECO:0000313" key="4">
    <source>
        <dbReference type="EMBL" id="KPI88769.1"/>
    </source>
</evidence>
<protein>
    <submittedName>
        <fullName evidence="4">Uncharacterized protein</fullName>
    </submittedName>
</protein>
<gene>
    <name evidence="4" type="ORF">ABL78_2148</name>
</gene>
<dbReference type="PANTHER" id="PTHR24173:SF74">
    <property type="entry name" value="ANKYRIN REPEAT DOMAIN-CONTAINING PROTEIN 16"/>
    <property type="match status" value="1"/>
</dbReference>
<accession>A0A0N0P7G5</accession>
<dbReference type="SMART" id="SM00248">
    <property type="entry name" value="ANK"/>
    <property type="match status" value="3"/>
</dbReference>
<dbReference type="Pfam" id="PF12796">
    <property type="entry name" value="Ank_2"/>
    <property type="match status" value="1"/>
</dbReference>
<evidence type="ECO:0000256" key="2">
    <source>
        <dbReference type="ARBA" id="ARBA00023043"/>
    </source>
</evidence>
<dbReference type="SUPFAM" id="SSF48403">
    <property type="entry name" value="Ankyrin repeat"/>
    <property type="match status" value="1"/>
</dbReference>
<keyword evidence="1" id="KW-0677">Repeat</keyword>
<dbReference type="PROSITE" id="PS50088">
    <property type="entry name" value="ANK_REPEAT"/>
    <property type="match status" value="1"/>
</dbReference>
<sequence length="894" mass="98015">MKKQKGVSIPPRLRAIARAVVDADVHQFPDLAPSPGHIRPSLDALRSITTEVNDGVPLSVQEFKLFRAAYAECRQHLHSVTQGVMASGTPVADVLLLAARLDSLCTDLGLSLLELFPSLREVHLYLLELSDHFAVGCGEGQHHSDVLLDRLVRVMQQILDRAEQALKCYESSEAQQGRLMGEQSIAEMASVTSTVAGSPLRFRGSCGSREATARQTTAAATQGRSSTDYVESQAPAERGNLILGEPCRSIATPNPTDSALPRPFGGKRRLPASVTDALASTNADLDVHFAHLRWYVEVTDCGSVYFDVYDFLEEHVLRAAWELYVGRNRAACTAEDFFPFLKLFPAWTHPVVMSVVDFKECGVVSVYSLRRLLRVWGPLQLLEVNLRHDMKHGAVDLSQPFAYLAFSLATRPDAQAGDYVIGLSDVLGELRVAVLRRARGHRWHPWVTSPEGNRRCSTAKVAGSSVMESRSSHASPRSRRQFSTVSYTLSHDTGAWMVQGLTREQFDSAAEACKSFPEIFQRPRGQLLSGLESQNSPLTPFASAGFFRMPATPAPKLTSPSEAADGNVSALHRACYRNNARYVRTLLDRGGGTVVNSALVDPMVGEPFCWTPLLCAVNNPHSDPVDVVRLLLEAGADVHYQDGADCTALYYAIANRYAKTTRALMEHCPTLQTSPYTVPLLVAIGAHNCHLRECDVRRLAEVVPSAAVLSVVVAYESDMSLVALASSIVEEKVNGRHYAVTTAERRMVAERCAAGAAGADRFTAAEEQQIQQLIEHHTHCCLQARLEVEEAVRVLYAREYVLSWRAWLNFLDCSAEEKQRRGRAMAPIYPLGMLRVKPVGHARNAVAAAHLSAESTPRPLGALQQAMQPSTGACIFGRVLFEGATTKEPIDYVI</sequence>
<feature type="repeat" description="ANK" evidence="3">
    <location>
        <begin position="611"/>
        <end position="643"/>
    </location>
</feature>
<dbReference type="InterPro" id="IPR036770">
    <property type="entry name" value="Ankyrin_rpt-contain_sf"/>
</dbReference>
<dbReference type="PROSITE" id="PS50297">
    <property type="entry name" value="ANK_REP_REGION"/>
    <property type="match status" value="1"/>
</dbReference>
<dbReference type="OrthoDB" id="1577640at2759"/>
<dbReference type="AlphaFoldDB" id="A0A0N0P7G5"/>
<dbReference type="InterPro" id="IPR002110">
    <property type="entry name" value="Ankyrin_rpt"/>
</dbReference>
<proteinExistence type="predicted"/>
<name>A0A0N0P7G5_LEPSE</name>
<evidence type="ECO:0000256" key="1">
    <source>
        <dbReference type="ARBA" id="ARBA00022737"/>
    </source>
</evidence>
<evidence type="ECO:0000256" key="3">
    <source>
        <dbReference type="PROSITE-ProRule" id="PRU00023"/>
    </source>
</evidence>